<dbReference type="Proteomes" id="UP000327157">
    <property type="component" value="Chromosome 1"/>
</dbReference>
<reference evidence="1 2" key="1">
    <citation type="submission" date="2019-09" db="EMBL/GenBank/DDBJ databases">
        <authorList>
            <person name="Ou C."/>
        </authorList>
    </citation>
    <scope>NUCLEOTIDE SEQUENCE [LARGE SCALE GENOMIC DNA]</scope>
    <source>
        <strain evidence="1">S2</strain>
        <tissue evidence="1">Leaf</tissue>
    </source>
</reference>
<evidence type="ECO:0000313" key="2">
    <source>
        <dbReference type="Proteomes" id="UP000327157"/>
    </source>
</evidence>
<sequence>MVRIWALEDSRRRSMLTQEVAVAAMFGCRGGKSISQTQRALRFFPAPPSATYTALPLLVDCQSHSSPDPPPLPLKYNETKCLVFCTKSSFSSSAPSLL</sequence>
<gene>
    <name evidence="1" type="ORF">D8674_000438</name>
</gene>
<accession>A0A5N5F362</accession>
<dbReference type="EMBL" id="SMOL01000768">
    <property type="protein sequence ID" value="KAB2597518.1"/>
    <property type="molecule type" value="Genomic_DNA"/>
</dbReference>
<evidence type="ECO:0000313" key="1">
    <source>
        <dbReference type="EMBL" id="KAB2597518.1"/>
    </source>
</evidence>
<reference evidence="1 2" key="3">
    <citation type="submission" date="2019-11" db="EMBL/GenBank/DDBJ databases">
        <title>A de novo genome assembly of a pear dwarfing rootstock.</title>
        <authorList>
            <person name="Wang F."/>
            <person name="Wang J."/>
            <person name="Li S."/>
            <person name="Zhang Y."/>
            <person name="Fang M."/>
            <person name="Ma L."/>
            <person name="Zhao Y."/>
            <person name="Jiang S."/>
        </authorList>
    </citation>
    <scope>NUCLEOTIDE SEQUENCE [LARGE SCALE GENOMIC DNA]</scope>
    <source>
        <strain evidence="1">S2</strain>
        <tissue evidence="1">Leaf</tissue>
    </source>
</reference>
<comment type="caution">
    <text evidence="1">The sequence shown here is derived from an EMBL/GenBank/DDBJ whole genome shotgun (WGS) entry which is preliminary data.</text>
</comment>
<organism evidence="1 2">
    <name type="scientific">Pyrus ussuriensis x Pyrus communis</name>
    <dbReference type="NCBI Taxonomy" id="2448454"/>
    <lineage>
        <taxon>Eukaryota</taxon>
        <taxon>Viridiplantae</taxon>
        <taxon>Streptophyta</taxon>
        <taxon>Embryophyta</taxon>
        <taxon>Tracheophyta</taxon>
        <taxon>Spermatophyta</taxon>
        <taxon>Magnoliopsida</taxon>
        <taxon>eudicotyledons</taxon>
        <taxon>Gunneridae</taxon>
        <taxon>Pentapetalae</taxon>
        <taxon>rosids</taxon>
        <taxon>fabids</taxon>
        <taxon>Rosales</taxon>
        <taxon>Rosaceae</taxon>
        <taxon>Amygdaloideae</taxon>
        <taxon>Maleae</taxon>
        <taxon>Pyrus</taxon>
    </lineage>
</organism>
<keyword evidence="2" id="KW-1185">Reference proteome</keyword>
<protein>
    <submittedName>
        <fullName evidence="1">Uncharacterized protein</fullName>
    </submittedName>
</protein>
<proteinExistence type="predicted"/>
<reference evidence="2" key="2">
    <citation type="submission" date="2019-10" db="EMBL/GenBank/DDBJ databases">
        <title>A de novo genome assembly of a pear dwarfing rootstock.</title>
        <authorList>
            <person name="Wang F."/>
            <person name="Wang J."/>
            <person name="Li S."/>
            <person name="Zhang Y."/>
            <person name="Fang M."/>
            <person name="Ma L."/>
            <person name="Zhao Y."/>
            <person name="Jiang S."/>
        </authorList>
    </citation>
    <scope>NUCLEOTIDE SEQUENCE [LARGE SCALE GENOMIC DNA]</scope>
</reference>
<name>A0A5N5F362_9ROSA</name>
<dbReference type="AlphaFoldDB" id="A0A5N5F362"/>